<proteinExistence type="predicted"/>
<keyword evidence="2" id="KW-1185">Reference proteome</keyword>
<protein>
    <submittedName>
        <fullName evidence="1">Uncharacterized protein</fullName>
    </submittedName>
</protein>
<evidence type="ECO:0000313" key="2">
    <source>
        <dbReference type="Proteomes" id="UP000076871"/>
    </source>
</evidence>
<organism evidence="1 2">
    <name type="scientific">Laetiporus sulphureus 93-53</name>
    <dbReference type="NCBI Taxonomy" id="1314785"/>
    <lineage>
        <taxon>Eukaryota</taxon>
        <taxon>Fungi</taxon>
        <taxon>Dikarya</taxon>
        <taxon>Basidiomycota</taxon>
        <taxon>Agaricomycotina</taxon>
        <taxon>Agaricomycetes</taxon>
        <taxon>Polyporales</taxon>
        <taxon>Laetiporus</taxon>
    </lineage>
</organism>
<name>A0A165DSH1_9APHY</name>
<dbReference type="Proteomes" id="UP000076871">
    <property type="component" value="Unassembled WGS sequence"/>
</dbReference>
<sequence length="155" mass="17161">MPPRVQPKTYILPLKTHKLTAYLTAGIGDTINSVKQKALSALTTEVLDTPNPHAAMGMPVDDEPEWTVPKISGLQDFELSRGIKERGRITGRYELLDSSTTVKSVLVNWDTLFVQFRDENGDLLPVKVSLPPLDDDEEAELAAARKGKRKAHPET</sequence>
<accession>A0A165DSH1</accession>
<dbReference type="OrthoDB" id="3173670at2759"/>
<dbReference type="EMBL" id="KV427629">
    <property type="protein sequence ID" value="KZT05539.1"/>
    <property type="molecule type" value="Genomic_DNA"/>
</dbReference>
<dbReference type="InParanoid" id="A0A165DSH1"/>
<dbReference type="AlphaFoldDB" id="A0A165DSH1"/>
<gene>
    <name evidence="1" type="ORF">LAESUDRAFT_726806</name>
</gene>
<evidence type="ECO:0000313" key="1">
    <source>
        <dbReference type="EMBL" id="KZT05539.1"/>
    </source>
</evidence>
<dbReference type="RefSeq" id="XP_040763279.1">
    <property type="nucleotide sequence ID" value="XM_040909103.1"/>
</dbReference>
<dbReference type="GeneID" id="63826132"/>
<reference evidence="1 2" key="1">
    <citation type="journal article" date="2016" name="Mol. Biol. Evol.">
        <title>Comparative Genomics of Early-Diverging Mushroom-Forming Fungi Provides Insights into the Origins of Lignocellulose Decay Capabilities.</title>
        <authorList>
            <person name="Nagy L.G."/>
            <person name="Riley R."/>
            <person name="Tritt A."/>
            <person name="Adam C."/>
            <person name="Daum C."/>
            <person name="Floudas D."/>
            <person name="Sun H."/>
            <person name="Yadav J.S."/>
            <person name="Pangilinan J."/>
            <person name="Larsson K.H."/>
            <person name="Matsuura K."/>
            <person name="Barry K."/>
            <person name="Labutti K."/>
            <person name="Kuo R."/>
            <person name="Ohm R.A."/>
            <person name="Bhattacharya S.S."/>
            <person name="Shirouzu T."/>
            <person name="Yoshinaga Y."/>
            <person name="Martin F.M."/>
            <person name="Grigoriev I.V."/>
            <person name="Hibbett D.S."/>
        </authorList>
    </citation>
    <scope>NUCLEOTIDE SEQUENCE [LARGE SCALE GENOMIC DNA]</scope>
    <source>
        <strain evidence="1 2">93-53</strain>
    </source>
</reference>